<evidence type="ECO:0000256" key="5">
    <source>
        <dbReference type="ARBA" id="ARBA00012754"/>
    </source>
</evidence>
<dbReference type="Pfam" id="PF22666">
    <property type="entry name" value="Glyco_hydro_2_N2"/>
    <property type="match status" value="1"/>
</dbReference>
<dbReference type="InterPro" id="IPR041447">
    <property type="entry name" value="Mannosidase_ig"/>
</dbReference>
<proteinExistence type="inferred from homology"/>
<evidence type="ECO:0000256" key="8">
    <source>
        <dbReference type="ARBA" id="ARBA00023180"/>
    </source>
</evidence>
<reference evidence="17 18" key="1">
    <citation type="submission" date="2024-01" db="EMBL/GenBank/DDBJ databases">
        <title>A draft genome for a cacao thread blight-causing isolate of Paramarasmius palmivorus.</title>
        <authorList>
            <person name="Baruah I.K."/>
            <person name="Bukari Y."/>
            <person name="Amoako-Attah I."/>
            <person name="Meinhardt L.W."/>
            <person name="Bailey B.A."/>
            <person name="Cohen S.P."/>
        </authorList>
    </citation>
    <scope>NUCLEOTIDE SEQUENCE [LARGE SCALE GENOMIC DNA]</scope>
    <source>
        <strain evidence="17 18">GH-12</strain>
    </source>
</reference>
<evidence type="ECO:0000259" key="16">
    <source>
        <dbReference type="Pfam" id="PF22666"/>
    </source>
</evidence>
<evidence type="ECO:0000256" key="4">
    <source>
        <dbReference type="ARBA" id="ARBA00011738"/>
    </source>
</evidence>
<evidence type="ECO:0000259" key="15">
    <source>
        <dbReference type="Pfam" id="PF17786"/>
    </source>
</evidence>
<dbReference type="InterPro" id="IPR013783">
    <property type="entry name" value="Ig-like_fold"/>
</dbReference>
<comment type="subcellular location">
    <subcellularLocation>
        <location evidence="2">Secreted</location>
    </subcellularLocation>
</comment>
<dbReference type="SUPFAM" id="SSF51445">
    <property type="entry name" value="(Trans)glycosidases"/>
    <property type="match status" value="1"/>
</dbReference>
<evidence type="ECO:0000259" key="14">
    <source>
        <dbReference type="Pfam" id="PF17753"/>
    </source>
</evidence>
<accession>A0AAW0EAE6</accession>
<keyword evidence="7" id="KW-0378">Hydrolase</keyword>
<dbReference type="SUPFAM" id="SSF49785">
    <property type="entry name" value="Galactose-binding domain-like"/>
    <property type="match status" value="1"/>
</dbReference>
<comment type="catalytic activity">
    <reaction evidence="1">
        <text>Hydrolysis of terminal, non-reducing beta-D-mannose residues in beta-D-mannosides.</text>
        <dbReference type="EC" id="3.2.1.25"/>
    </reaction>
</comment>
<organism evidence="17 18">
    <name type="scientific">Paramarasmius palmivorus</name>
    <dbReference type="NCBI Taxonomy" id="297713"/>
    <lineage>
        <taxon>Eukaryota</taxon>
        <taxon>Fungi</taxon>
        <taxon>Dikarya</taxon>
        <taxon>Basidiomycota</taxon>
        <taxon>Agaricomycotina</taxon>
        <taxon>Agaricomycetes</taxon>
        <taxon>Agaricomycetidae</taxon>
        <taxon>Agaricales</taxon>
        <taxon>Marasmiineae</taxon>
        <taxon>Marasmiaceae</taxon>
        <taxon>Paramarasmius</taxon>
    </lineage>
</organism>
<dbReference type="InterPro" id="IPR017853">
    <property type="entry name" value="GH"/>
</dbReference>
<comment type="subunit">
    <text evidence="4">Homodimer.</text>
</comment>
<protein>
    <recommendedName>
        <fullName evidence="11">Beta-mannosidase B</fullName>
        <ecNumber evidence="5">3.2.1.25</ecNumber>
    </recommendedName>
    <alternativeName>
        <fullName evidence="12">Mannanase B</fullName>
    </alternativeName>
</protein>
<dbReference type="Pfam" id="PF17786">
    <property type="entry name" value="Mannosidase_ig"/>
    <property type="match status" value="1"/>
</dbReference>
<evidence type="ECO:0000313" key="17">
    <source>
        <dbReference type="EMBL" id="KAK7060133.1"/>
    </source>
</evidence>
<keyword evidence="8" id="KW-0325">Glycoprotein</keyword>
<evidence type="ECO:0000256" key="2">
    <source>
        <dbReference type="ARBA" id="ARBA00004613"/>
    </source>
</evidence>
<sequence length="1432" mass="162136">MSEIQLTNWEWKQRDAEKYPNVLDESSFRVASSPEIHTELIKHGLIPDPYQAFNEHKVQWVGEAQWVWRSSFATPQSTGQHWELVFKGLDTICDVFLNGTKILSSQNQFHIHRIPVPHDLLKLKEDNILLIHFFSAKLLAKELEAKFGKVRAGSTNLGDPSRVYVRKAQYDWRWDWGPELHTCGPYRAITLRSYDVSLSDIYPRAIVTKGQEIALKLDVTLKGSLGDAKTLKVTLGGQNGGASIKSAEIPLSLSEEGEREVKDVLHWSSLEEEGIQLWWPIGYGKQSLYDVKVEVINSQNEVLSTSIKRVGFRSIQLVQHELKSPDQYGGSNWIPADNMLTTISSDRYKAWLKLLADGGQNTVRIWGGGVFEPDVFYETCDELGLLIWHDFLFACGVYPGAQFPEFVESVRREAEDQVRRLRSHPSIALWCGNNEDYQMVHQWGDVPTLPATLLYEDVLPSVVSKLTNPETPYWRGSPYGGKGWDTADPTVGDVHQWDIWGGKERPWHEYVTRGGRFVSEFGIPSLPALSTIHTFFDGLSLAEKEKHWYAQSKVMAQHCRAGSFERRFALLMNEGYRVTEDLETYAYLTQLLQYEAIGYAYSVWRREWRGPGNEYCGGVLVWQSNDCWPVTSWAIVDYYLRPKPVYYAIKRALAPVALGMFRTVHKNRPNDRPAQFYEYGAFQSVKATLDVWAASSNLEPIQATLEVTFFDLDDQDFRQTEKHQVTLKPNQSTELLTGIEIPRAPGGTIVVQSKLLAASGEVLASETNWPEPYRYLDVPEAGLTVSAKAIDADTAEVTLEVRRPARCVMLNLKEDGVISRRENLEMQWNQVRWSDNALDLVPGEKTTVRVSGLEGLKVKEIEARLLGLTWFMLECQNLSAQQEALKPPTSPVLNDNSTLYSQLRIASDALTPHLISVFERVHYWHGISIDPPELLYRSDRESNPFPVPLPGTRWSQLPVKTAEGVFDTPLNAVWHIVAPMIVALLKKRSIKYSALKTARFSTRDEDGKKTLGPIVIWIATHPNTTSAENARDASPDILHILEDHKVEGAVVEWYEGTVEKLSGPALMRVADESNPTHYVRRPFTAVLGMPIATKEREEADAQGTVSFFFHENKHENGEPSDRVLAVSNKHVLRVDTTVDYQFMGTGAPCQYVHVCGFRRFQRFLNETRALVAKNVSEAVRLAEEIARLDAKPRSENQEQAEEDEEALEIKKDYTQWNDIARRTIGFVDWAPSISVDVDDRRYTRDIGTIELDSRKFKDNFQGNVVDLGNKYTSHELNTMFWPNNSNRSGIEFPSNRLLRIQGVVAPEHLATPDCYDENGNPVYIVGKDGNTTDFTVGRYSGLEAYLCDEVGRESVEVAIYNYSKTSGNFSAKGDSGSLVFTGDGRMLAILHSSMPKGLSSHVTYGTPAWWAIEQLKVHYPHADFNRTTFFSE</sequence>
<comment type="similarity">
    <text evidence="10">Belongs to the glycosyl hydrolase 2 family. Beta-mannosidase B subfamily.</text>
</comment>
<dbReference type="SUPFAM" id="SSF49303">
    <property type="entry name" value="beta-Galactosidase/glucuronidase domain"/>
    <property type="match status" value="2"/>
</dbReference>
<feature type="domain" description="Mannosidase Ig/CBM-like" evidence="15">
    <location>
        <begin position="688"/>
        <end position="775"/>
    </location>
</feature>
<dbReference type="Gene3D" id="2.60.40.10">
    <property type="entry name" value="Immunoglobulins"/>
    <property type="match status" value="2"/>
</dbReference>
<dbReference type="FunFam" id="3.20.20.80:FF:000050">
    <property type="entry name" value="Beta-mannosidase B"/>
    <property type="match status" value="1"/>
</dbReference>
<dbReference type="Pfam" id="PF00703">
    <property type="entry name" value="Glyco_hydro_2"/>
    <property type="match status" value="1"/>
</dbReference>
<gene>
    <name evidence="17" type="ORF">VNI00_000897</name>
</gene>
<evidence type="ECO:0000256" key="7">
    <source>
        <dbReference type="ARBA" id="ARBA00022801"/>
    </source>
</evidence>
<dbReference type="InterPro" id="IPR054593">
    <property type="entry name" value="Beta-mannosidase-like_N2"/>
</dbReference>
<dbReference type="InterPro" id="IPR036156">
    <property type="entry name" value="Beta-gal/glucu_dom_sf"/>
</dbReference>
<evidence type="ECO:0000256" key="12">
    <source>
        <dbReference type="ARBA" id="ARBA00041614"/>
    </source>
</evidence>
<feature type="domain" description="Beta-mannosidase Ig-fold" evidence="14">
    <location>
        <begin position="781"/>
        <end position="855"/>
    </location>
</feature>
<dbReference type="Gene3D" id="3.20.20.80">
    <property type="entry name" value="Glycosidases"/>
    <property type="match status" value="1"/>
</dbReference>
<dbReference type="Gene3D" id="2.60.120.260">
    <property type="entry name" value="Galactose-binding domain-like"/>
    <property type="match status" value="1"/>
</dbReference>
<dbReference type="GO" id="GO:0006516">
    <property type="term" value="P:glycoprotein catabolic process"/>
    <property type="evidence" value="ECO:0007669"/>
    <property type="project" value="TreeGrafter"/>
</dbReference>
<dbReference type="GO" id="GO:0004567">
    <property type="term" value="F:beta-mannosidase activity"/>
    <property type="evidence" value="ECO:0007669"/>
    <property type="project" value="UniProtKB-EC"/>
</dbReference>
<dbReference type="EC" id="3.2.1.25" evidence="5"/>
<dbReference type="EMBL" id="JAYKXP010000003">
    <property type="protein sequence ID" value="KAK7060133.1"/>
    <property type="molecule type" value="Genomic_DNA"/>
</dbReference>
<feature type="domain" description="Glycoside hydrolase family 2 immunoglobulin-like beta-sandwich" evidence="13">
    <location>
        <begin position="200"/>
        <end position="313"/>
    </location>
</feature>
<comment type="caution">
    <text evidence="17">The sequence shown here is derived from an EMBL/GenBank/DDBJ whole genome shotgun (WGS) entry which is preliminary data.</text>
</comment>
<dbReference type="InterPro" id="IPR008979">
    <property type="entry name" value="Galactose-bd-like_sf"/>
</dbReference>
<keyword evidence="18" id="KW-1185">Reference proteome</keyword>
<evidence type="ECO:0000256" key="10">
    <source>
        <dbReference type="ARBA" id="ARBA00038429"/>
    </source>
</evidence>
<evidence type="ECO:0000256" key="1">
    <source>
        <dbReference type="ARBA" id="ARBA00000829"/>
    </source>
</evidence>
<feature type="domain" description="Beta-mannosidase-like galactose-binding" evidence="16">
    <location>
        <begin position="11"/>
        <end position="187"/>
    </location>
</feature>
<dbReference type="InterPro" id="IPR041625">
    <property type="entry name" value="Beta-mannosidase_Ig"/>
</dbReference>
<keyword evidence="6" id="KW-0964">Secreted</keyword>
<evidence type="ECO:0000256" key="11">
    <source>
        <dbReference type="ARBA" id="ARBA00041069"/>
    </source>
</evidence>
<evidence type="ECO:0000256" key="3">
    <source>
        <dbReference type="ARBA" id="ARBA00004740"/>
    </source>
</evidence>
<evidence type="ECO:0000259" key="13">
    <source>
        <dbReference type="Pfam" id="PF00703"/>
    </source>
</evidence>
<dbReference type="PANTHER" id="PTHR43730:SF1">
    <property type="entry name" value="BETA-MANNOSIDASE"/>
    <property type="match status" value="1"/>
</dbReference>
<dbReference type="GO" id="GO:0005576">
    <property type="term" value="C:extracellular region"/>
    <property type="evidence" value="ECO:0007669"/>
    <property type="project" value="UniProtKB-SubCell"/>
</dbReference>
<comment type="pathway">
    <text evidence="3">Glycan metabolism; N-glycan degradation.</text>
</comment>
<evidence type="ECO:0000256" key="6">
    <source>
        <dbReference type="ARBA" id="ARBA00022525"/>
    </source>
</evidence>
<dbReference type="Pfam" id="PF17753">
    <property type="entry name" value="Ig_mannosidase"/>
    <property type="match status" value="1"/>
</dbReference>
<evidence type="ECO:0000313" key="18">
    <source>
        <dbReference type="Proteomes" id="UP001383192"/>
    </source>
</evidence>
<evidence type="ECO:0000256" key="9">
    <source>
        <dbReference type="ARBA" id="ARBA00023295"/>
    </source>
</evidence>
<dbReference type="Proteomes" id="UP001383192">
    <property type="component" value="Unassembled WGS sequence"/>
</dbReference>
<name>A0AAW0EAE6_9AGAR</name>
<dbReference type="PANTHER" id="PTHR43730">
    <property type="entry name" value="BETA-MANNOSIDASE"/>
    <property type="match status" value="1"/>
</dbReference>
<keyword evidence="9" id="KW-0326">Glycosidase</keyword>
<dbReference type="InterPro" id="IPR050887">
    <property type="entry name" value="Beta-mannosidase_GH2"/>
</dbReference>
<dbReference type="InterPro" id="IPR006102">
    <property type="entry name" value="Ig-like_GH2"/>
</dbReference>
<dbReference type="GO" id="GO:0005975">
    <property type="term" value="P:carbohydrate metabolic process"/>
    <property type="evidence" value="ECO:0007669"/>
    <property type="project" value="InterPro"/>
</dbReference>